<evidence type="ECO:0008006" key="7">
    <source>
        <dbReference type="Google" id="ProtNLM"/>
    </source>
</evidence>
<dbReference type="Gene3D" id="3.30.160.810">
    <property type="match status" value="1"/>
</dbReference>
<protein>
    <recommendedName>
        <fullName evidence="7">50S ribosomal protein L3</fullName>
    </recommendedName>
</protein>
<organism evidence="6">
    <name type="scientific">marine metagenome</name>
    <dbReference type="NCBI Taxonomy" id="408172"/>
    <lineage>
        <taxon>unclassified sequences</taxon>
        <taxon>metagenomes</taxon>
        <taxon>ecological metagenomes</taxon>
    </lineage>
</organism>
<keyword evidence="5" id="KW-0687">Ribonucleoprotein</keyword>
<reference evidence="6" key="1">
    <citation type="submission" date="2018-05" db="EMBL/GenBank/DDBJ databases">
        <authorList>
            <person name="Lanie J.A."/>
            <person name="Ng W.-L."/>
            <person name="Kazmierczak K.M."/>
            <person name="Andrzejewski T.M."/>
            <person name="Davidsen T.M."/>
            <person name="Wayne K.J."/>
            <person name="Tettelin H."/>
            <person name="Glass J.I."/>
            <person name="Rusch D."/>
            <person name="Podicherti R."/>
            <person name="Tsui H.-C.T."/>
            <person name="Winkler M.E."/>
        </authorList>
    </citation>
    <scope>NUCLEOTIDE SEQUENCE</scope>
</reference>
<dbReference type="InterPro" id="IPR000597">
    <property type="entry name" value="Ribosomal_uL3"/>
</dbReference>
<dbReference type="InterPro" id="IPR019927">
    <property type="entry name" value="Ribosomal_uL3_bac/org-type"/>
</dbReference>
<proteinExistence type="inferred from homology"/>
<dbReference type="GO" id="GO:0019843">
    <property type="term" value="F:rRNA binding"/>
    <property type="evidence" value="ECO:0007669"/>
    <property type="project" value="UniProtKB-KW"/>
</dbReference>
<evidence type="ECO:0000313" key="6">
    <source>
        <dbReference type="EMBL" id="SVC51427.1"/>
    </source>
</evidence>
<evidence type="ECO:0000256" key="5">
    <source>
        <dbReference type="ARBA" id="ARBA00023274"/>
    </source>
</evidence>
<feature type="non-terminal residue" evidence="6">
    <location>
        <position position="1"/>
    </location>
</feature>
<dbReference type="PANTHER" id="PTHR11229:SF16">
    <property type="entry name" value="LARGE RIBOSOMAL SUBUNIT PROTEIN UL3C"/>
    <property type="match status" value="1"/>
</dbReference>
<dbReference type="PANTHER" id="PTHR11229">
    <property type="entry name" value="50S RIBOSOMAL PROTEIN L3"/>
    <property type="match status" value="1"/>
</dbReference>
<dbReference type="GO" id="GO:0006412">
    <property type="term" value="P:translation"/>
    <property type="evidence" value="ECO:0007669"/>
    <property type="project" value="InterPro"/>
</dbReference>
<dbReference type="Pfam" id="PF00297">
    <property type="entry name" value="Ribosomal_L3"/>
    <property type="match status" value="1"/>
</dbReference>
<evidence type="ECO:0000256" key="1">
    <source>
        <dbReference type="ARBA" id="ARBA00006540"/>
    </source>
</evidence>
<sequence>PWTNSRNSIYQLEWILISRFFSEMIGLIGKKLGQTRVYDAQGNAVCVNVVHAGPNRVVQIKDGEGPDGYNAVQLGYDDQAKPERQTKPLQGHFSKHSSQVTKLIKEFRGFSLEVNAGDTVPVTVFEVGDYVDVIADTKGRGFQGVVKRWNFGGGPASHGHGGFSRRPGGIGACATPGHVVRGKKMPGHMGQERRTVQNLEIIQVREEDNVLLIKGAIPGSKGDYVIIREAKKRPKAAKA</sequence>
<evidence type="ECO:0000256" key="2">
    <source>
        <dbReference type="ARBA" id="ARBA00022730"/>
    </source>
</evidence>
<dbReference type="EMBL" id="UINC01095386">
    <property type="protein sequence ID" value="SVC51427.1"/>
    <property type="molecule type" value="Genomic_DNA"/>
</dbReference>
<name>A0A382MUJ6_9ZZZZ</name>
<keyword evidence="3" id="KW-0694">RNA-binding</keyword>
<evidence type="ECO:0000256" key="3">
    <source>
        <dbReference type="ARBA" id="ARBA00022884"/>
    </source>
</evidence>
<gene>
    <name evidence="6" type="ORF">METZ01_LOCUS304281</name>
</gene>
<dbReference type="NCBIfam" id="TIGR03625">
    <property type="entry name" value="L3_bact"/>
    <property type="match status" value="1"/>
</dbReference>
<dbReference type="AlphaFoldDB" id="A0A382MUJ6"/>
<dbReference type="GO" id="GO:0003735">
    <property type="term" value="F:structural constituent of ribosome"/>
    <property type="evidence" value="ECO:0007669"/>
    <property type="project" value="InterPro"/>
</dbReference>
<dbReference type="SUPFAM" id="SSF50447">
    <property type="entry name" value="Translation proteins"/>
    <property type="match status" value="1"/>
</dbReference>
<keyword evidence="2" id="KW-0699">rRNA-binding</keyword>
<dbReference type="InterPro" id="IPR019926">
    <property type="entry name" value="Ribosomal_uL3_CS"/>
</dbReference>
<evidence type="ECO:0000256" key="4">
    <source>
        <dbReference type="ARBA" id="ARBA00022980"/>
    </source>
</evidence>
<dbReference type="HAMAP" id="MF_01325_B">
    <property type="entry name" value="Ribosomal_uL3_B"/>
    <property type="match status" value="1"/>
</dbReference>
<comment type="similarity">
    <text evidence="1">Belongs to the universal ribosomal protein uL3 family.</text>
</comment>
<dbReference type="InterPro" id="IPR009000">
    <property type="entry name" value="Transl_B-barrel_sf"/>
</dbReference>
<dbReference type="GO" id="GO:0022625">
    <property type="term" value="C:cytosolic large ribosomal subunit"/>
    <property type="evidence" value="ECO:0007669"/>
    <property type="project" value="TreeGrafter"/>
</dbReference>
<dbReference type="Gene3D" id="2.40.30.10">
    <property type="entry name" value="Translation factors"/>
    <property type="match status" value="1"/>
</dbReference>
<accession>A0A382MUJ6</accession>
<keyword evidence="4" id="KW-0689">Ribosomal protein</keyword>
<dbReference type="FunFam" id="2.40.30.10:FF:000004">
    <property type="entry name" value="50S ribosomal protein L3"/>
    <property type="match status" value="1"/>
</dbReference>
<dbReference type="PROSITE" id="PS00474">
    <property type="entry name" value="RIBOSOMAL_L3"/>
    <property type="match status" value="1"/>
</dbReference>